<gene>
    <name evidence="1" type="ORF">EMPS_02008</name>
</gene>
<accession>A0A9P3H3W7</accession>
<comment type="caution">
    <text evidence="1">The sequence shown here is derived from an EMBL/GenBank/DDBJ whole genome shotgun (WGS) entry which is preliminary data.</text>
</comment>
<dbReference type="InterPro" id="IPR006439">
    <property type="entry name" value="HAD-SF_hydro_IA"/>
</dbReference>
<dbReference type="GO" id="GO:0050308">
    <property type="term" value="F:sugar-phosphatase activity"/>
    <property type="evidence" value="ECO:0007669"/>
    <property type="project" value="TreeGrafter"/>
</dbReference>
<dbReference type="SFLD" id="SFLDG01129">
    <property type="entry name" value="C1.5:_HAD__Beta-PGM__Phosphata"/>
    <property type="match status" value="1"/>
</dbReference>
<dbReference type="CDD" id="cd07527">
    <property type="entry name" value="HAD_ScGPP-like"/>
    <property type="match status" value="1"/>
</dbReference>
<name>A0A9P3H3W7_9FUNG</name>
<dbReference type="Pfam" id="PF13419">
    <property type="entry name" value="HAD_2"/>
    <property type="match status" value="1"/>
</dbReference>
<dbReference type="PANTHER" id="PTHR43481">
    <property type="entry name" value="FRUCTOSE-1-PHOSPHATE PHOSPHATASE"/>
    <property type="match status" value="1"/>
</dbReference>
<evidence type="ECO:0000313" key="1">
    <source>
        <dbReference type="EMBL" id="GJJ69660.1"/>
    </source>
</evidence>
<dbReference type="SUPFAM" id="SSF56784">
    <property type="entry name" value="HAD-like"/>
    <property type="match status" value="1"/>
</dbReference>
<dbReference type="InterPro" id="IPR023198">
    <property type="entry name" value="PGP-like_dom2"/>
</dbReference>
<dbReference type="AlphaFoldDB" id="A0A9P3H3W7"/>
<dbReference type="NCBIfam" id="TIGR01509">
    <property type="entry name" value="HAD-SF-IA-v3"/>
    <property type="match status" value="1"/>
</dbReference>
<reference evidence="1" key="1">
    <citation type="submission" date="2021-11" db="EMBL/GenBank/DDBJ databases">
        <authorList>
            <person name="Herlambang A."/>
            <person name="Guo Y."/>
            <person name="Takashima Y."/>
            <person name="Nishizawa T."/>
        </authorList>
    </citation>
    <scope>NUCLEOTIDE SEQUENCE</scope>
    <source>
        <strain evidence="1">E1425</strain>
    </source>
</reference>
<dbReference type="InterPro" id="IPR051806">
    <property type="entry name" value="HAD-like_SPP"/>
</dbReference>
<protein>
    <submittedName>
        <fullName evidence="1">Uncharacterized protein</fullName>
    </submittedName>
</protein>
<sequence length="244" mass="26630">MSPHNLTATAAAASGASAFPIRCKGLLFDMDGTLIDTTPIVERHWKIWCEAHNVPYEKLIATSHGRPSFEIMKEWAPDHLQEEYQTRAYLDKLEGAVANDLDGMFLIPGTKELLKTVPKSQWAVVTSAGYEMAVQRFQQMDLTTPPILVTASHVTRGKPHPEGYMSAAKQLGLDSKDCVVFEDAPAGIRAGLASGAKAVIGMNTGTMPLDHLVEAGAHPIVKSFDELTFSFLPDGWIEINKRVA</sequence>
<dbReference type="Gene3D" id="3.40.50.1000">
    <property type="entry name" value="HAD superfamily/HAD-like"/>
    <property type="match status" value="1"/>
</dbReference>
<dbReference type="EMBL" id="BQFW01000002">
    <property type="protein sequence ID" value="GJJ69660.1"/>
    <property type="molecule type" value="Genomic_DNA"/>
</dbReference>
<dbReference type="OrthoDB" id="40579at2759"/>
<organism evidence="1 2">
    <name type="scientific">Entomortierella parvispora</name>
    <dbReference type="NCBI Taxonomy" id="205924"/>
    <lineage>
        <taxon>Eukaryota</taxon>
        <taxon>Fungi</taxon>
        <taxon>Fungi incertae sedis</taxon>
        <taxon>Mucoromycota</taxon>
        <taxon>Mortierellomycotina</taxon>
        <taxon>Mortierellomycetes</taxon>
        <taxon>Mortierellales</taxon>
        <taxon>Mortierellaceae</taxon>
        <taxon>Entomortierella</taxon>
    </lineage>
</organism>
<dbReference type="Gene3D" id="1.10.150.240">
    <property type="entry name" value="Putative phosphatase, domain 2"/>
    <property type="match status" value="1"/>
</dbReference>
<proteinExistence type="predicted"/>
<keyword evidence="2" id="KW-1185">Reference proteome</keyword>
<dbReference type="SFLD" id="SFLDS00003">
    <property type="entry name" value="Haloacid_Dehalogenase"/>
    <property type="match status" value="1"/>
</dbReference>
<dbReference type="InterPro" id="IPR023214">
    <property type="entry name" value="HAD_sf"/>
</dbReference>
<dbReference type="SFLD" id="SFLDG01135">
    <property type="entry name" value="C1.5.6:_HAD__Beta-PGM__Phospha"/>
    <property type="match status" value="1"/>
</dbReference>
<dbReference type="InterPro" id="IPR041492">
    <property type="entry name" value="HAD_2"/>
</dbReference>
<dbReference type="PANTHER" id="PTHR43481:SF4">
    <property type="entry name" value="GLYCEROL-1-PHOSPHATE PHOSPHOHYDROLASE 1-RELATED"/>
    <property type="match status" value="1"/>
</dbReference>
<reference evidence="1" key="2">
    <citation type="journal article" date="2022" name="Microbiol. Resour. Announc.">
        <title>Whole-Genome Sequence of Entomortierella parvispora E1425, a Mucoromycotan Fungus Associated with Burkholderiaceae-Related Endosymbiotic Bacteria.</title>
        <authorList>
            <person name="Herlambang A."/>
            <person name="Guo Y."/>
            <person name="Takashima Y."/>
            <person name="Narisawa K."/>
            <person name="Ohta H."/>
            <person name="Nishizawa T."/>
        </authorList>
    </citation>
    <scope>NUCLEOTIDE SEQUENCE</scope>
    <source>
        <strain evidence="1">E1425</strain>
    </source>
</reference>
<evidence type="ECO:0000313" key="2">
    <source>
        <dbReference type="Proteomes" id="UP000827284"/>
    </source>
</evidence>
<dbReference type="Proteomes" id="UP000827284">
    <property type="component" value="Unassembled WGS sequence"/>
</dbReference>
<dbReference type="InterPro" id="IPR036412">
    <property type="entry name" value="HAD-like_sf"/>
</dbReference>